<dbReference type="GO" id="GO:0004839">
    <property type="term" value="F:ubiquitin activating enzyme activity"/>
    <property type="evidence" value="ECO:0007669"/>
    <property type="project" value="TreeGrafter"/>
</dbReference>
<dbReference type="GO" id="GO:0005634">
    <property type="term" value="C:nucleus"/>
    <property type="evidence" value="ECO:0007669"/>
    <property type="project" value="TreeGrafter"/>
</dbReference>
<dbReference type="PANTHER" id="PTHR10953">
    <property type="entry name" value="UBIQUITIN-ACTIVATING ENZYME E1"/>
    <property type="match status" value="1"/>
</dbReference>
<accession>A0A250XTJ2</accession>
<keyword evidence="6" id="KW-0067">ATP-binding</keyword>
<dbReference type="InterPro" id="IPR035985">
    <property type="entry name" value="Ubiquitin-activating_enz"/>
</dbReference>
<dbReference type="Proteomes" id="UP000232323">
    <property type="component" value="Unassembled WGS sequence"/>
</dbReference>
<dbReference type="SUPFAM" id="SSF69572">
    <property type="entry name" value="Activating enzymes of the ubiquitin-like proteins"/>
    <property type="match status" value="1"/>
</dbReference>
<evidence type="ECO:0000313" key="10">
    <source>
        <dbReference type="Proteomes" id="UP000232323"/>
    </source>
</evidence>
<comment type="caution">
    <text evidence="9">The sequence shown here is derived from an EMBL/GenBank/DDBJ whole genome shotgun (WGS) entry which is preliminary data.</text>
</comment>
<keyword evidence="5" id="KW-0833">Ubl conjugation pathway</keyword>
<dbReference type="GO" id="GO:0006511">
    <property type="term" value="P:ubiquitin-dependent protein catabolic process"/>
    <property type="evidence" value="ECO:0007669"/>
    <property type="project" value="TreeGrafter"/>
</dbReference>
<proteinExistence type="inferred from homology"/>
<evidence type="ECO:0000256" key="7">
    <source>
        <dbReference type="PROSITE-ProRule" id="PRU10132"/>
    </source>
</evidence>
<dbReference type="InterPro" id="IPR033127">
    <property type="entry name" value="UBQ-activ_enz_E1_Cys_AS"/>
</dbReference>
<dbReference type="FunFam" id="1.10.10.2660:FF:000002">
    <property type="entry name" value="Ubiquitin-activating enzyme E1 2"/>
    <property type="match status" value="1"/>
</dbReference>
<dbReference type="PROSITE" id="PS00865">
    <property type="entry name" value="UBIQUITIN_ACTIVAT_2"/>
    <property type="match status" value="1"/>
</dbReference>
<dbReference type="InterPro" id="IPR019572">
    <property type="entry name" value="UBA_E1_SCCH"/>
</dbReference>
<dbReference type="InterPro" id="IPR045886">
    <property type="entry name" value="ThiF/MoeB/HesA"/>
</dbReference>
<keyword evidence="10" id="KW-1185">Reference proteome</keyword>
<dbReference type="InterPro" id="IPR042063">
    <property type="entry name" value="Ubi_acti_E1_SCCH"/>
</dbReference>
<dbReference type="GO" id="GO:0005524">
    <property type="term" value="F:ATP binding"/>
    <property type="evidence" value="ECO:0007669"/>
    <property type="project" value="UniProtKB-KW"/>
</dbReference>
<evidence type="ECO:0000256" key="6">
    <source>
        <dbReference type="ARBA" id="ARBA00022840"/>
    </source>
</evidence>
<evidence type="ECO:0000256" key="4">
    <source>
        <dbReference type="ARBA" id="ARBA00022741"/>
    </source>
</evidence>
<feature type="non-terminal residue" evidence="9">
    <location>
        <position position="1"/>
    </location>
</feature>
<feature type="active site" description="Glycyl thioester intermediate" evidence="7">
    <location>
        <position position="66"/>
    </location>
</feature>
<reference evidence="9 10" key="1">
    <citation type="submission" date="2017-08" db="EMBL/GenBank/DDBJ databases">
        <title>Acidophilic green algal genome provides insights into adaptation to an acidic environment.</title>
        <authorList>
            <person name="Hirooka S."/>
            <person name="Hirose Y."/>
            <person name="Kanesaki Y."/>
            <person name="Higuchi S."/>
            <person name="Fujiwara T."/>
            <person name="Onuma R."/>
            <person name="Era A."/>
            <person name="Ohbayashi R."/>
            <person name="Uzuka A."/>
            <person name="Nozaki H."/>
            <person name="Yoshikawa H."/>
            <person name="Miyagishima S.Y."/>
        </authorList>
    </citation>
    <scope>NUCLEOTIDE SEQUENCE [LARGE SCALE GENOMIC DNA]</scope>
    <source>
        <strain evidence="9 10">NIES-2499</strain>
    </source>
</reference>
<comment type="pathway">
    <text evidence="1">Protein modification; protein ubiquitination.</text>
</comment>
<feature type="domain" description="Ubiquitin-activating enzyme E1 C-terminal" evidence="8">
    <location>
        <begin position="365"/>
        <end position="487"/>
    </location>
</feature>
<keyword evidence="4" id="KW-0547">Nucleotide-binding</keyword>
<sequence length="492" mass="54944">KLDVVINALDNVNARLYVDSRCVYFGKPLLESGTLGPKCNTQMVIPNMTENYGASRDPPEKQAPMCTVHSFPHNIDHCLTWARSEFEGLLEKAPSEANTYLADPVKYLAAIRQNPDAAAREQLEKVVDLLVTNRVKSFEDCVAWARLHFQEYFHNRVAQLTFTFPEDATTSTGTPFWSAPKRFPKALNYDPKDESHASFMQAAAILKAEIHGIPRPAFAESAAKVAEQAAKVHVDPFVPRKGVHIETDPKAEKKASLPVSADDESIIEGLISKLESTKAALPAGYKLNPVQFEKDDDTNFHMDFISGLANMRARNYSVPEVDKLKAKLIAGRIIPAIATATAVATGMVCLELYKVVAGDKKIEDYRNTFANLALPLFAMAEPIAPKQMRYKELNWTLWDRWTLEGDLTVQEVLDWFEAKGLTAYSISCGQSLLYNNIFPKHKERLGKKMSELVGSVAKIEIPSWRAHFDVVVACEDEEGEDLDVPLISIKFR</sequence>
<dbReference type="InterPro" id="IPR038252">
    <property type="entry name" value="UBA_E1_C_sf"/>
</dbReference>
<evidence type="ECO:0000256" key="3">
    <source>
        <dbReference type="ARBA" id="ARBA00022598"/>
    </source>
</evidence>
<evidence type="ECO:0000256" key="1">
    <source>
        <dbReference type="ARBA" id="ARBA00004906"/>
    </source>
</evidence>
<dbReference type="Pfam" id="PF09358">
    <property type="entry name" value="E1_UFD"/>
    <property type="match status" value="1"/>
</dbReference>
<dbReference type="FunFam" id="3.10.290.60:FF:000001">
    <property type="entry name" value="Ubiquitin-activating enzyme E1 2"/>
    <property type="match status" value="1"/>
</dbReference>
<dbReference type="InterPro" id="IPR018965">
    <property type="entry name" value="Ub-activating_enz_E1_C"/>
</dbReference>
<dbReference type="Pfam" id="PF00899">
    <property type="entry name" value="ThiF"/>
    <property type="match status" value="1"/>
</dbReference>
<dbReference type="SMART" id="SM00985">
    <property type="entry name" value="UBA_e1_C"/>
    <property type="match status" value="1"/>
</dbReference>
<dbReference type="Gene3D" id="3.10.290.60">
    <property type="entry name" value="Ubiquitin-activating enzyme E1, UFD domain"/>
    <property type="match status" value="1"/>
</dbReference>
<dbReference type="STRING" id="1157962.A0A250XTJ2"/>
<dbReference type="UniPathway" id="UPA00143"/>
<dbReference type="Gene3D" id="1.10.10.2660">
    <property type="entry name" value="Ubiquitin-activating enzyme E1, SCCH domain"/>
    <property type="match status" value="1"/>
</dbReference>
<comment type="similarity">
    <text evidence="2">Belongs to the ubiquitin-activating E1 family.</text>
</comment>
<dbReference type="OrthoDB" id="10252231at2759"/>
<dbReference type="PANTHER" id="PTHR10953:SF4">
    <property type="entry name" value="UBIQUITIN-ACTIVATING ENZYME E1 C-TERMINAL DOMAIN-CONTAINING PROTEIN"/>
    <property type="match status" value="1"/>
</dbReference>
<dbReference type="AlphaFoldDB" id="A0A250XTJ2"/>
<evidence type="ECO:0000256" key="2">
    <source>
        <dbReference type="ARBA" id="ARBA00005673"/>
    </source>
</evidence>
<gene>
    <name evidence="9" type="ORF">CEUSTIGMA_g13778.t1</name>
</gene>
<evidence type="ECO:0000256" key="5">
    <source>
        <dbReference type="ARBA" id="ARBA00022786"/>
    </source>
</evidence>
<dbReference type="GO" id="GO:0005737">
    <property type="term" value="C:cytoplasm"/>
    <property type="evidence" value="ECO:0007669"/>
    <property type="project" value="TreeGrafter"/>
</dbReference>
<dbReference type="InterPro" id="IPR000594">
    <property type="entry name" value="ThiF_NAD_FAD-bd"/>
</dbReference>
<evidence type="ECO:0000313" key="9">
    <source>
        <dbReference type="EMBL" id="GAX86366.1"/>
    </source>
</evidence>
<protein>
    <recommendedName>
        <fullName evidence="8">Ubiquitin-activating enzyme E1 C-terminal domain-containing protein</fullName>
    </recommendedName>
</protein>
<dbReference type="GO" id="GO:0006974">
    <property type="term" value="P:DNA damage response"/>
    <property type="evidence" value="ECO:0007669"/>
    <property type="project" value="TreeGrafter"/>
</dbReference>
<name>A0A250XTJ2_9CHLO</name>
<dbReference type="Pfam" id="PF10585">
    <property type="entry name" value="UBA_E1_SCCH"/>
    <property type="match status" value="1"/>
</dbReference>
<keyword evidence="3" id="KW-0436">Ligase</keyword>
<evidence type="ECO:0000259" key="8">
    <source>
        <dbReference type="SMART" id="SM00985"/>
    </source>
</evidence>
<organism evidence="9 10">
    <name type="scientific">Chlamydomonas eustigma</name>
    <dbReference type="NCBI Taxonomy" id="1157962"/>
    <lineage>
        <taxon>Eukaryota</taxon>
        <taxon>Viridiplantae</taxon>
        <taxon>Chlorophyta</taxon>
        <taxon>core chlorophytes</taxon>
        <taxon>Chlorophyceae</taxon>
        <taxon>CS clade</taxon>
        <taxon>Chlamydomonadales</taxon>
        <taxon>Chlamydomonadaceae</taxon>
        <taxon>Chlamydomonas</taxon>
    </lineage>
</organism>
<dbReference type="EMBL" id="BEGY01000283">
    <property type="protein sequence ID" value="GAX86366.1"/>
    <property type="molecule type" value="Genomic_DNA"/>
</dbReference>